<evidence type="ECO:0000313" key="8">
    <source>
        <dbReference type="Proteomes" id="UP000291301"/>
    </source>
</evidence>
<evidence type="ECO:0000256" key="3">
    <source>
        <dbReference type="ARBA" id="ARBA00022692"/>
    </source>
</evidence>
<organism evidence="7 8">
    <name type="scientific">Oricola cellulosilytica</name>
    <dbReference type="NCBI Taxonomy" id="1429082"/>
    <lineage>
        <taxon>Bacteria</taxon>
        <taxon>Pseudomonadati</taxon>
        <taxon>Pseudomonadota</taxon>
        <taxon>Alphaproteobacteria</taxon>
        <taxon>Hyphomicrobiales</taxon>
        <taxon>Ahrensiaceae</taxon>
        <taxon>Oricola</taxon>
    </lineage>
</organism>
<feature type="transmembrane region" description="Helical" evidence="6">
    <location>
        <begin position="49"/>
        <end position="69"/>
    </location>
</feature>
<dbReference type="RefSeq" id="WP_131568944.1">
    <property type="nucleotide sequence ID" value="NZ_JAINFK010000003.1"/>
</dbReference>
<dbReference type="InterPro" id="IPR002528">
    <property type="entry name" value="MATE_fam"/>
</dbReference>
<comment type="caution">
    <text evidence="7">The sequence shown here is derived from an EMBL/GenBank/DDBJ whole genome shotgun (WGS) entry which is preliminary data.</text>
</comment>
<feature type="transmembrane region" description="Helical" evidence="6">
    <location>
        <begin position="125"/>
        <end position="145"/>
    </location>
</feature>
<dbReference type="AlphaFoldDB" id="A0A4R0P941"/>
<comment type="subcellular location">
    <subcellularLocation>
        <location evidence="1">Cell membrane</location>
        <topology evidence="1">Multi-pass membrane protein</topology>
    </subcellularLocation>
</comment>
<sequence>MRFSATQTAEQLLAPPVYRRMRPLTQMVDAAWQGSDEAAVARRMSLIAFAIRIVSAAIAFFSQVVLARWTGTFDYGIYVFVWTTMIILGSLSCFGFQTAVIRFLPMYRRQEDFDRLRGLLLASRLFVFISASIVAAAGIGLVLLLGERIESYYVVPFILAFTCLPMLSLGDVLDGTARANSWPVRALTPTYILRPLLLLCFMAAAHIAGFAASAATAVIAAVLATFSTALLQLVIVTRNLDALYPPGPRKTDMAPWMKVAVPIFLVEGFFFLLTNADVLMVGLYMRPDDVAVYYATVKTLALVHFVFFAVKAGVAQEFAARSGAGERDSLQTFARQTVRWTFWPSLLMGAAVLLLGKFLLGLFGAEFAAGYPFLFILVAGVVLRASIGPAESLLNMTGNQNICAVIFAAVLALNVVLNMILIPRYGLFGAATATAAATLVEAGLLMFVVHRRVGVLMFVFAPSKPGEATV</sequence>
<evidence type="ECO:0000256" key="6">
    <source>
        <dbReference type="SAM" id="Phobius"/>
    </source>
</evidence>
<feature type="transmembrane region" description="Helical" evidence="6">
    <location>
        <begin position="217"/>
        <end position="238"/>
    </location>
</feature>
<protein>
    <submittedName>
        <fullName evidence="7">Lipopolysaccharide biosynthesis protein</fullName>
    </submittedName>
</protein>
<evidence type="ECO:0000256" key="1">
    <source>
        <dbReference type="ARBA" id="ARBA00004651"/>
    </source>
</evidence>
<feature type="transmembrane region" description="Helical" evidence="6">
    <location>
        <begin position="259"/>
        <end position="285"/>
    </location>
</feature>
<feature type="transmembrane region" description="Helical" evidence="6">
    <location>
        <begin position="369"/>
        <end position="390"/>
    </location>
</feature>
<feature type="transmembrane region" description="Helical" evidence="6">
    <location>
        <begin position="291"/>
        <end position="310"/>
    </location>
</feature>
<dbReference type="OrthoDB" id="9800982at2"/>
<evidence type="ECO:0000313" key="7">
    <source>
        <dbReference type="EMBL" id="TCD13699.1"/>
    </source>
</evidence>
<gene>
    <name evidence="7" type="ORF">E0D97_11335</name>
</gene>
<keyword evidence="8" id="KW-1185">Reference proteome</keyword>
<proteinExistence type="predicted"/>
<keyword evidence="4 6" id="KW-1133">Transmembrane helix</keyword>
<dbReference type="GO" id="GO:0042910">
    <property type="term" value="F:xenobiotic transmembrane transporter activity"/>
    <property type="evidence" value="ECO:0007669"/>
    <property type="project" value="InterPro"/>
</dbReference>
<dbReference type="PANTHER" id="PTHR30250:SF11">
    <property type="entry name" value="O-ANTIGEN TRANSPORTER-RELATED"/>
    <property type="match status" value="1"/>
</dbReference>
<feature type="transmembrane region" description="Helical" evidence="6">
    <location>
        <begin position="151"/>
        <end position="170"/>
    </location>
</feature>
<dbReference type="PANTHER" id="PTHR30250">
    <property type="entry name" value="PST FAMILY PREDICTED COLANIC ACID TRANSPORTER"/>
    <property type="match status" value="1"/>
</dbReference>
<feature type="transmembrane region" description="Helical" evidence="6">
    <location>
        <begin position="191"/>
        <end position="211"/>
    </location>
</feature>
<evidence type="ECO:0000256" key="4">
    <source>
        <dbReference type="ARBA" id="ARBA00022989"/>
    </source>
</evidence>
<feature type="transmembrane region" description="Helical" evidence="6">
    <location>
        <begin position="402"/>
        <end position="421"/>
    </location>
</feature>
<feature type="transmembrane region" description="Helical" evidence="6">
    <location>
        <begin position="427"/>
        <end position="449"/>
    </location>
</feature>
<keyword evidence="5 6" id="KW-0472">Membrane</keyword>
<keyword evidence="2" id="KW-1003">Cell membrane</keyword>
<dbReference type="InterPro" id="IPR050833">
    <property type="entry name" value="Poly_Biosynth_Transport"/>
</dbReference>
<feature type="transmembrane region" description="Helical" evidence="6">
    <location>
        <begin position="75"/>
        <end position="104"/>
    </location>
</feature>
<dbReference type="Proteomes" id="UP000291301">
    <property type="component" value="Unassembled WGS sequence"/>
</dbReference>
<dbReference type="GO" id="GO:0005886">
    <property type="term" value="C:plasma membrane"/>
    <property type="evidence" value="ECO:0007669"/>
    <property type="project" value="UniProtKB-SubCell"/>
</dbReference>
<evidence type="ECO:0000256" key="5">
    <source>
        <dbReference type="ARBA" id="ARBA00023136"/>
    </source>
</evidence>
<reference evidence="7 8" key="1">
    <citation type="journal article" date="2015" name="Antonie Van Leeuwenhoek">
        <title>Oricola cellulosilytica gen. nov., sp. nov., a cellulose-degrading bacterium of the family Phyllobacteriaceae isolated from surface seashore water, and emended descriptions of Mesorhizobium loti and Phyllobacterium myrsinacearum.</title>
        <authorList>
            <person name="Hameed A."/>
            <person name="Shahina M."/>
            <person name="Lai W.A."/>
            <person name="Lin S.Y."/>
            <person name="Young L.S."/>
            <person name="Liu Y.C."/>
            <person name="Hsu Y.H."/>
            <person name="Young C.C."/>
        </authorList>
    </citation>
    <scope>NUCLEOTIDE SEQUENCE [LARGE SCALE GENOMIC DNA]</scope>
    <source>
        <strain evidence="7 8">KCTC 52183</strain>
    </source>
</reference>
<accession>A0A4R0P941</accession>
<evidence type="ECO:0000256" key="2">
    <source>
        <dbReference type="ARBA" id="ARBA00022475"/>
    </source>
</evidence>
<keyword evidence="3 6" id="KW-0812">Transmembrane</keyword>
<dbReference type="GO" id="GO:0015297">
    <property type="term" value="F:antiporter activity"/>
    <property type="evidence" value="ECO:0007669"/>
    <property type="project" value="InterPro"/>
</dbReference>
<name>A0A4R0P941_9HYPH</name>
<dbReference type="EMBL" id="SJST01000004">
    <property type="protein sequence ID" value="TCD13699.1"/>
    <property type="molecule type" value="Genomic_DNA"/>
</dbReference>
<dbReference type="Pfam" id="PF01554">
    <property type="entry name" value="MatE"/>
    <property type="match status" value="1"/>
</dbReference>
<feature type="transmembrane region" description="Helical" evidence="6">
    <location>
        <begin position="340"/>
        <end position="363"/>
    </location>
</feature>